<protein>
    <recommendedName>
        <fullName evidence="4">DUF3040 domain-containing protein</fullName>
    </recommendedName>
</protein>
<sequence length="63" mass="6723">MSDNDWYDEGDRRDPIRQGERATRWGWAAIAGVTGFLAVAVLALAVVVVVVVLALGYSAVSMG</sequence>
<proteinExistence type="predicted"/>
<keyword evidence="3" id="KW-1185">Reference proteome</keyword>
<gene>
    <name evidence="2" type="ORF">HF200_29500</name>
</gene>
<comment type="caution">
    <text evidence="2">The sequence shown here is derived from an EMBL/GenBank/DDBJ whole genome shotgun (WGS) entry which is preliminary data.</text>
</comment>
<dbReference type="EMBL" id="JAAXMD010000420">
    <property type="protein sequence ID" value="NKQ28399.1"/>
    <property type="molecule type" value="Genomic_DNA"/>
</dbReference>
<evidence type="ECO:0000256" key="1">
    <source>
        <dbReference type="SAM" id="Phobius"/>
    </source>
</evidence>
<organism evidence="2 3">
    <name type="scientific">Streptomyces galbus</name>
    <dbReference type="NCBI Taxonomy" id="33898"/>
    <lineage>
        <taxon>Bacteria</taxon>
        <taxon>Bacillati</taxon>
        <taxon>Actinomycetota</taxon>
        <taxon>Actinomycetes</taxon>
        <taxon>Kitasatosporales</taxon>
        <taxon>Streptomycetaceae</taxon>
        <taxon>Streptomyces</taxon>
    </lineage>
</organism>
<dbReference type="Proteomes" id="UP000744032">
    <property type="component" value="Unassembled WGS sequence"/>
</dbReference>
<name>A0ABX1IRY2_STRGB</name>
<dbReference type="RefSeq" id="WP_168376100.1">
    <property type="nucleotide sequence ID" value="NZ_JAAXMD010000420.1"/>
</dbReference>
<evidence type="ECO:0000313" key="2">
    <source>
        <dbReference type="EMBL" id="NKQ28399.1"/>
    </source>
</evidence>
<evidence type="ECO:0008006" key="4">
    <source>
        <dbReference type="Google" id="ProtNLM"/>
    </source>
</evidence>
<reference evidence="2 3" key="1">
    <citation type="submission" date="2020-04" db="EMBL/GenBank/DDBJ databases">
        <title>Genome sequence of Streptomyces galbus strain I339.</title>
        <authorList>
            <person name="Silva E.A.N."/>
            <person name="Merces M."/>
            <person name="Castelo Branco A.P.O.T."/>
            <person name="Vasconcelos P.C."/>
            <person name="Costa N.P."/>
            <person name="Marinho G.C.S."/>
            <person name="Oliveira C.J.B."/>
            <person name="Araujo D."/>
            <person name="Rodrigues Junior V.S."/>
            <person name="Almeida R."/>
            <person name="Silva Filho U.R."/>
            <person name="Andrade A.S.A."/>
            <person name="Cibulski S.P."/>
        </authorList>
    </citation>
    <scope>NUCLEOTIDE SEQUENCE [LARGE SCALE GENOMIC DNA]</scope>
    <source>
        <strain evidence="2 3">I339</strain>
    </source>
</reference>
<keyword evidence="1" id="KW-0812">Transmembrane</keyword>
<evidence type="ECO:0000313" key="3">
    <source>
        <dbReference type="Proteomes" id="UP000744032"/>
    </source>
</evidence>
<feature type="transmembrane region" description="Helical" evidence="1">
    <location>
        <begin position="27"/>
        <end position="60"/>
    </location>
</feature>
<keyword evidence="1" id="KW-1133">Transmembrane helix</keyword>
<accession>A0ABX1IRY2</accession>
<keyword evidence="1" id="KW-0472">Membrane</keyword>